<dbReference type="InterPro" id="IPR057695">
    <property type="entry name" value="DUF7935"/>
</dbReference>
<name>A0A6I3LQJ7_9FLAO</name>
<feature type="transmembrane region" description="Helical" evidence="1">
    <location>
        <begin position="6"/>
        <end position="27"/>
    </location>
</feature>
<dbReference type="EMBL" id="WMJX01000019">
    <property type="protein sequence ID" value="MTG98422.1"/>
    <property type="molecule type" value="Genomic_DNA"/>
</dbReference>
<protein>
    <submittedName>
        <fullName evidence="2">Uncharacterized protein</fullName>
    </submittedName>
</protein>
<evidence type="ECO:0000313" key="2">
    <source>
        <dbReference type="EMBL" id="MTG98422.1"/>
    </source>
</evidence>
<gene>
    <name evidence="2" type="ORF">GJV76_09855</name>
</gene>
<proteinExistence type="predicted"/>
<evidence type="ECO:0000313" key="3">
    <source>
        <dbReference type="Proteomes" id="UP000438760"/>
    </source>
</evidence>
<dbReference type="RefSeq" id="WP_155092449.1">
    <property type="nucleotide sequence ID" value="NZ_CP102754.1"/>
</dbReference>
<sequence length="176" mass="20459">MNLTFLLELISYTIPALVVAALSYVYFDAILKRQSQRDKYIIDSLQNNKTIDTIALRLQAYERLTIFIERIDLQKLLLRIQLQTDDKALYSLALIQHITQEYEYNISQQVYVSEELWTLLTQHKNAIVSLIQRSSNLHNIDNPLNLQHLLIKESQTMANSTSICLTAIKTEAKQYL</sequence>
<dbReference type="Proteomes" id="UP000438760">
    <property type="component" value="Unassembled WGS sequence"/>
</dbReference>
<keyword evidence="1" id="KW-1133">Transmembrane helix</keyword>
<keyword evidence="3" id="KW-1185">Reference proteome</keyword>
<organism evidence="2 3">
    <name type="scientific">Myroides albus</name>
    <dbReference type="NCBI Taxonomy" id="2562892"/>
    <lineage>
        <taxon>Bacteria</taxon>
        <taxon>Pseudomonadati</taxon>
        <taxon>Bacteroidota</taxon>
        <taxon>Flavobacteriia</taxon>
        <taxon>Flavobacteriales</taxon>
        <taxon>Flavobacteriaceae</taxon>
        <taxon>Myroides</taxon>
    </lineage>
</organism>
<evidence type="ECO:0000256" key="1">
    <source>
        <dbReference type="SAM" id="Phobius"/>
    </source>
</evidence>
<keyword evidence="1" id="KW-0472">Membrane</keyword>
<dbReference type="Pfam" id="PF25589">
    <property type="entry name" value="DUF7935"/>
    <property type="match status" value="1"/>
</dbReference>
<accession>A0A6I3LQJ7</accession>
<keyword evidence="1" id="KW-0812">Transmembrane</keyword>
<dbReference type="OrthoDB" id="1493032at2"/>
<comment type="caution">
    <text evidence="2">The sequence shown here is derived from an EMBL/GenBank/DDBJ whole genome shotgun (WGS) entry which is preliminary data.</text>
</comment>
<dbReference type="AlphaFoldDB" id="A0A6I3LQJ7"/>
<reference evidence="2 3" key="1">
    <citation type="submission" date="2019-11" db="EMBL/GenBank/DDBJ databases">
        <title>Genome of Strain BIT-d1.</title>
        <authorList>
            <person name="Yang Y."/>
        </authorList>
    </citation>
    <scope>NUCLEOTIDE SEQUENCE [LARGE SCALE GENOMIC DNA]</scope>
    <source>
        <strain evidence="2 3">BIT-d1</strain>
    </source>
</reference>